<dbReference type="SUPFAM" id="SSF53335">
    <property type="entry name" value="S-adenosyl-L-methionine-dependent methyltransferases"/>
    <property type="match status" value="1"/>
</dbReference>
<evidence type="ECO:0000313" key="5">
    <source>
        <dbReference type="Proteomes" id="UP001165074"/>
    </source>
</evidence>
<dbReference type="Proteomes" id="UP001165074">
    <property type="component" value="Unassembled WGS sequence"/>
</dbReference>
<dbReference type="PANTHER" id="PTHR43861">
    <property type="entry name" value="TRANS-ACONITATE 2-METHYLTRANSFERASE-RELATED"/>
    <property type="match status" value="1"/>
</dbReference>
<dbReference type="GO" id="GO:0032259">
    <property type="term" value="P:methylation"/>
    <property type="evidence" value="ECO:0007669"/>
    <property type="project" value="UniProtKB-KW"/>
</dbReference>
<proteinExistence type="predicted"/>
<dbReference type="AlphaFoldDB" id="A0A9W6RZE2"/>
<dbReference type="Pfam" id="PF13649">
    <property type="entry name" value="Methyltransf_25"/>
    <property type="match status" value="1"/>
</dbReference>
<gene>
    <name evidence="4" type="ORF">Airi02_022430</name>
</gene>
<comment type="caution">
    <text evidence="4">The sequence shown here is derived from an EMBL/GenBank/DDBJ whole genome shotgun (WGS) entry which is preliminary data.</text>
</comment>
<dbReference type="RefSeq" id="WP_285569658.1">
    <property type="nucleotide sequence ID" value="NZ_BSTK01000003.1"/>
</dbReference>
<accession>A0A9W6RZE2</accession>
<dbReference type="GO" id="GO:0008168">
    <property type="term" value="F:methyltransferase activity"/>
    <property type="evidence" value="ECO:0007669"/>
    <property type="project" value="UniProtKB-KW"/>
</dbReference>
<dbReference type="InterPro" id="IPR029063">
    <property type="entry name" value="SAM-dependent_MTases_sf"/>
</dbReference>
<evidence type="ECO:0000313" key="4">
    <source>
        <dbReference type="EMBL" id="GLY84314.1"/>
    </source>
</evidence>
<dbReference type="CDD" id="cd02440">
    <property type="entry name" value="AdoMet_MTases"/>
    <property type="match status" value="1"/>
</dbReference>
<evidence type="ECO:0000256" key="1">
    <source>
        <dbReference type="ARBA" id="ARBA00022603"/>
    </source>
</evidence>
<dbReference type="EMBL" id="BSTK01000003">
    <property type="protein sequence ID" value="GLY84314.1"/>
    <property type="molecule type" value="Genomic_DNA"/>
</dbReference>
<dbReference type="InterPro" id="IPR041698">
    <property type="entry name" value="Methyltransf_25"/>
</dbReference>
<name>A0A9W6RZE2_9ACTN</name>
<protein>
    <submittedName>
        <fullName evidence="4">Methyltransferase</fullName>
    </submittedName>
</protein>
<dbReference type="Gene3D" id="3.40.50.150">
    <property type="entry name" value="Vaccinia Virus protein VP39"/>
    <property type="match status" value="1"/>
</dbReference>
<sequence>MTPIAGRDLYDDPRFFDGYRRLRASGRAINDAVEIPGLARLLPPVTGAQVVDLGCGTGTLARRLADAGAEHVLAVDVSARILAAAVPHPRVRYLRADLETLTLPPARADLVVSSLALHYVADYEGLIRRVAGWLRPGGRVVKHHRRTATLITGLLYAGLELTAVGEPVPGTADLTARPELGEHLRRPPVLILAARRPAR</sequence>
<keyword evidence="2" id="KW-0808">Transferase</keyword>
<reference evidence="4" key="1">
    <citation type="submission" date="2023-03" db="EMBL/GenBank/DDBJ databases">
        <title>Actinoallomurus iriomotensis NBRC 103684.</title>
        <authorList>
            <person name="Ichikawa N."/>
            <person name="Sato H."/>
            <person name="Tonouchi N."/>
        </authorList>
    </citation>
    <scope>NUCLEOTIDE SEQUENCE</scope>
    <source>
        <strain evidence="4">NBRC 103684</strain>
    </source>
</reference>
<dbReference type="PANTHER" id="PTHR43861:SF1">
    <property type="entry name" value="TRANS-ACONITATE 2-METHYLTRANSFERASE"/>
    <property type="match status" value="1"/>
</dbReference>
<evidence type="ECO:0000259" key="3">
    <source>
        <dbReference type="Pfam" id="PF13649"/>
    </source>
</evidence>
<evidence type="ECO:0000256" key="2">
    <source>
        <dbReference type="ARBA" id="ARBA00022679"/>
    </source>
</evidence>
<keyword evidence="5" id="KW-1185">Reference proteome</keyword>
<feature type="domain" description="Methyltransferase" evidence="3">
    <location>
        <begin position="50"/>
        <end position="138"/>
    </location>
</feature>
<keyword evidence="1 4" id="KW-0489">Methyltransferase</keyword>
<organism evidence="4 5">
    <name type="scientific">Actinoallomurus iriomotensis</name>
    <dbReference type="NCBI Taxonomy" id="478107"/>
    <lineage>
        <taxon>Bacteria</taxon>
        <taxon>Bacillati</taxon>
        <taxon>Actinomycetota</taxon>
        <taxon>Actinomycetes</taxon>
        <taxon>Streptosporangiales</taxon>
        <taxon>Thermomonosporaceae</taxon>
        <taxon>Actinoallomurus</taxon>
    </lineage>
</organism>